<dbReference type="PANTHER" id="PTHR21266">
    <property type="entry name" value="IRON-SULFUR DOMAIN CONTAINING PROTEIN"/>
    <property type="match status" value="1"/>
</dbReference>
<evidence type="ECO:0000256" key="2">
    <source>
        <dbReference type="ARBA" id="ARBA00022723"/>
    </source>
</evidence>
<dbReference type="Pfam" id="PF19301">
    <property type="entry name" value="LigXa_C"/>
    <property type="match status" value="1"/>
</dbReference>
<keyword evidence="2" id="KW-0479">Metal-binding</keyword>
<dbReference type="GO" id="GO:0051537">
    <property type="term" value="F:2 iron, 2 sulfur cluster binding"/>
    <property type="evidence" value="ECO:0007669"/>
    <property type="project" value="UniProtKB-KW"/>
</dbReference>
<dbReference type="InterPro" id="IPR036922">
    <property type="entry name" value="Rieske_2Fe-2S_sf"/>
</dbReference>
<dbReference type="PROSITE" id="PS51296">
    <property type="entry name" value="RIESKE"/>
    <property type="match status" value="1"/>
</dbReference>
<dbReference type="RefSeq" id="WP_153283311.1">
    <property type="nucleotide sequence ID" value="NZ_CP045644.1"/>
</dbReference>
<evidence type="ECO:0000313" key="7">
    <source>
        <dbReference type="EMBL" id="QFZ84689.1"/>
    </source>
</evidence>
<feature type="domain" description="Rieske" evidence="6">
    <location>
        <begin position="27"/>
        <end position="133"/>
    </location>
</feature>
<dbReference type="InterPro" id="IPR050584">
    <property type="entry name" value="Cholesterol_7-desaturase"/>
</dbReference>
<dbReference type="AlphaFoldDB" id="A0A5Q0M5C0"/>
<organism evidence="7 8">
    <name type="scientific">Variovorax paradoxus</name>
    <dbReference type="NCBI Taxonomy" id="34073"/>
    <lineage>
        <taxon>Bacteria</taxon>
        <taxon>Pseudomonadati</taxon>
        <taxon>Pseudomonadota</taxon>
        <taxon>Betaproteobacteria</taxon>
        <taxon>Burkholderiales</taxon>
        <taxon>Comamonadaceae</taxon>
        <taxon>Variovorax</taxon>
    </lineage>
</organism>
<dbReference type="InterPro" id="IPR017941">
    <property type="entry name" value="Rieske_2Fe-2S"/>
</dbReference>
<dbReference type="Pfam" id="PF00355">
    <property type="entry name" value="Rieske"/>
    <property type="match status" value="1"/>
</dbReference>
<keyword evidence="1" id="KW-0001">2Fe-2S</keyword>
<dbReference type="Gene3D" id="2.102.10.10">
    <property type="entry name" value="Rieske [2Fe-2S] iron-sulphur domain"/>
    <property type="match status" value="1"/>
</dbReference>
<dbReference type="EMBL" id="CP045644">
    <property type="protein sequence ID" value="QFZ84689.1"/>
    <property type="molecule type" value="Genomic_DNA"/>
</dbReference>
<dbReference type="SUPFAM" id="SSF50022">
    <property type="entry name" value="ISP domain"/>
    <property type="match status" value="1"/>
</dbReference>
<gene>
    <name evidence="7" type="ORF">GFK26_18900</name>
</gene>
<dbReference type="GO" id="GO:0016491">
    <property type="term" value="F:oxidoreductase activity"/>
    <property type="evidence" value="ECO:0007669"/>
    <property type="project" value="UniProtKB-KW"/>
</dbReference>
<dbReference type="InterPro" id="IPR045623">
    <property type="entry name" value="LigXa_C"/>
</dbReference>
<evidence type="ECO:0000259" key="6">
    <source>
        <dbReference type="PROSITE" id="PS51296"/>
    </source>
</evidence>
<name>A0A5Q0M5C0_VARPD</name>
<protein>
    <submittedName>
        <fullName evidence="7">Rieske 2Fe-2S domain-containing protein</fullName>
    </submittedName>
</protein>
<accession>A0A5Q0M5C0</accession>
<evidence type="ECO:0000256" key="5">
    <source>
        <dbReference type="ARBA" id="ARBA00023014"/>
    </source>
</evidence>
<dbReference type="GO" id="GO:0046872">
    <property type="term" value="F:metal ion binding"/>
    <property type="evidence" value="ECO:0007669"/>
    <property type="project" value="UniProtKB-KW"/>
</dbReference>
<sequence>MAHVNKLDVLSHVSKGTPVGELFRSVWLPALLSSQLPEPGCAPVRLKLLGEELVAFRNGKGEVGIVQANCAHRLAPLFYGRVEQEGIRCNYHGWLYNASGDCLEMQNSADQSICKKVKLTAYKAQEKADIVWVFMGSGEPPSLPQFPWIDLPRSQRNATVWIQESNWLQGMEGELDSSHVSILHTNPATMATSPVHRPYSAVDITPKLFARDTSIGVIGIARRNADENFYWRVSQFMAPCFSSIPSADFPVGGRAFIPIDDHNAYTWDFNYYLKGDLPEAFLDYIGKGLAFPPDSVYEPYHLNTGAIIDTFVPVRNQRNNYMIDRKGASLSSPSGIHGLNDQDRAMQEGMLALPGTEGRIVDREKEFLLPTDIAIVRSRRRLLEYVKSEESLAKFREIVKDGSAYAVVPLDVVSELGEMDEFLERHHGELMRGDTAEPAAA</sequence>
<dbReference type="Proteomes" id="UP000326780">
    <property type="component" value="Chromosome"/>
</dbReference>
<dbReference type="PANTHER" id="PTHR21266:SF59">
    <property type="entry name" value="BLR4922 PROTEIN"/>
    <property type="match status" value="1"/>
</dbReference>
<evidence type="ECO:0000256" key="1">
    <source>
        <dbReference type="ARBA" id="ARBA00022714"/>
    </source>
</evidence>
<evidence type="ECO:0000256" key="3">
    <source>
        <dbReference type="ARBA" id="ARBA00023002"/>
    </source>
</evidence>
<dbReference type="SUPFAM" id="SSF55961">
    <property type="entry name" value="Bet v1-like"/>
    <property type="match status" value="1"/>
</dbReference>
<keyword evidence="4" id="KW-0408">Iron</keyword>
<evidence type="ECO:0000313" key="8">
    <source>
        <dbReference type="Proteomes" id="UP000326780"/>
    </source>
</evidence>
<proteinExistence type="predicted"/>
<keyword evidence="3" id="KW-0560">Oxidoreductase</keyword>
<keyword evidence="5" id="KW-0411">Iron-sulfur</keyword>
<evidence type="ECO:0000256" key="4">
    <source>
        <dbReference type="ARBA" id="ARBA00023004"/>
    </source>
</evidence>
<reference evidence="7 8" key="1">
    <citation type="submission" date="2019-10" db="EMBL/GenBank/DDBJ databases">
        <title>Complete genome sequence of Variovorax paradoxus 5C-2.</title>
        <authorList>
            <person name="Gogoleva N.E."/>
            <person name="Balkin A.S."/>
        </authorList>
    </citation>
    <scope>NUCLEOTIDE SEQUENCE [LARGE SCALE GENOMIC DNA]</scope>
    <source>
        <strain evidence="7 8">5C-2</strain>
    </source>
</reference>